<name>A0A8S5T2I6_9CAUD</name>
<protein>
    <submittedName>
        <fullName evidence="1">Uncharacterized protein</fullName>
    </submittedName>
</protein>
<proteinExistence type="predicted"/>
<reference evidence="1" key="1">
    <citation type="journal article" date="2021" name="Proc. Natl. Acad. Sci. U.S.A.">
        <title>A Catalog of Tens of Thousands of Viruses from Human Metagenomes Reveals Hidden Associations with Chronic Diseases.</title>
        <authorList>
            <person name="Tisza M.J."/>
            <person name="Buck C.B."/>
        </authorList>
    </citation>
    <scope>NUCLEOTIDE SEQUENCE</scope>
    <source>
        <strain evidence="1">CtqfO1</strain>
    </source>
</reference>
<evidence type="ECO:0000313" key="1">
    <source>
        <dbReference type="EMBL" id="DAF57454.1"/>
    </source>
</evidence>
<sequence>MKKIEDAIRCAYGVSVVINRVSIKFNREDTADDFMLGDQSFPYWKVSALANAASGIVIDTASLQISVRKEGNSIYYEKVKIRKDGSEYRSVYDADKEQGSYYMERNGVTVRRENLDKDTFINWINECEMNYYGIK</sequence>
<organism evidence="1">
    <name type="scientific">Myoviridae sp. ctqfO1</name>
    <dbReference type="NCBI Taxonomy" id="2827710"/>
    <lineage>
        <taxon>Viruses</taxon>
        <taxon>Duplodnaviria</taxon>
        <taxon>Heunggongvirae</taxon>
        <taxon>Uroviricota</taxon>
        <taxon>Caudoviricetes</taxon>
    </lineage>
</organism>
<dbReference type="EMBL" id="BK032734">
    <property type="protein sequence ID" value="DAF57454.1"/>
    <property type="molecule type" value="Genomic_DNA"/>
</dbReference>
<accession>A0A8S5T2I6</accession>